<dbReference type="STRING" id="1255043.TVNIR_3168"/>
<evidence type="ECO:0000313" key="2">
    <source>
        <dbReference type="Proteomes" id="UP000010809"/>
    </source>
</evidence>
<dbReference type="Proteomes" id="UP000010809">
    <property type="component" value="Chromosome"/>
</dbReference>
<protein>
    <submittedName>
        <fullName evidence="1">Uncharacterized protein</fullName>
    </submittedName>
</protein>
<organism evidence="1 2">
    <name type="scientific">Thioalkalivibrio nitratireducens (strain DSM 14787 / UNIQEM 213 / ALEN2)</name>
    <dbReference type="NCBI Taxonomy" id="1255043"/>
    <lineage>
        <taxon>Bacteria</taxon>
        <taxon>Pseudomonadati</taxon>
        <taxon>Pseudomonadota</taxon>
        <taxon>Gammaproteobacteria</taxon>
        <taxon>Chromatiales</taxon>
        <taxon>Ectothiorhodospiraceae</taxon>
        <taxon>Thioalkalivibrio</taxon>
    </lineage>
</organism>
<sequence>MATKRIAGMARCHRIIRLDFLLGTPGLRANADRFFML</sequence>
<dbReference type="HOGENOM" id="CLU_3349848_0_0_6"/>
<reference evidence="1" key="1">
    <citation type="submission" date="2015-12" db="EMBL/GenBank/DDBJ databases">
        <authorList>
            <person name="Tikhonova T.V."/>
            <person name="Pavlov A.R."/>
            <person name="Beletsky A.V."/>
            <person name="Mardanov A.V."/>
            <person name="Sorokin D.Y."/>
            <person name="Ravin N.V."/>
            <person name="Popov V.O."/>
        </authorList>
    </citation>
    <scope>NUCLEOTIDE SEQUENCE</scope>
    <source>
        <strain evidence="1">DSM 14787</strain>
    </source>
</reference>
<gene>
    <name evidence="1" type="ordered locus">TVNIR_3168</name>
</gene>
<dbReference type="EMBL" id="CP003989">
    <property type="protein sequence ID" value="AGA34804.1"/>
    <property type="molecule type" value="Genomic_DNA"/>
</dbReference>
<dbReference type="KEGG" id="tni:TVNIR_3168"/>
<evidence type="ECO:0000313" key="1">
    <source>
        <dbReference type="EMBL" id="AGA34804.1"/>
    </source>
</evidence>
<name>L0DYZ4_THIND</name>
<dbReference type="PATRIC" id="fig|1255043.3.peg.3196"/>
<keyword evidence="2" id="KW-1185">Reference proteome</keyword>
<proteinExistence type="predicted"/>
<accession>L0DYZ4</accession>
<dbReference type="AlphaFoldDB" id="L0DYZ4"/>